<dbReference type="Proteomes" id="UP000253034">
    <property type="component" value="Unassembled WGS sequence"/>
</dbReference>
<feature type="transmembrane region" description="Helical" evidence="1">
    <location>
        <begin position="30"/>
        <end position="49"/>
    </location>
</feature>
<dbReference type="InterPro" id="IPR043128">
    <property type="entry name" value="Rev_trsase/Diguanyl_cyclase"/>
</dbReference>
<dbReference type="PANTHER" id="PTHR43155:SF2">
    <property type="entry name" value="CYCLIC DI-GMP PHOSPHODIESTERASE PA4108"/>
    <property type="match status" value="1"/>
</dbReference>
<name>A0A369AY10_9FIRM</name>
<dbReference type="PROSITE" id="PS51832">
    <property type="entry name" value="HD_GYP"/>
    <property type="match status" value="1"/>
</dbReference>
<feature type="transmembrane region" description="Helical" evidence="1">
    <location>
        <begin position="105"/>
        <end position="126"/>
    </location>
</feature>
<dbReference type="Pfam" id="PF13487">
    <property type="entry name" value="HD_5"/>
    <property type="match status" value="1"/>
</dbReference>
<evidence type="ECO:0000313" key="5">
    <source>
        <dbReference type="Proteomes" id="UP000253034"/>
    </source>
</evidence>
<dbReference type="SMART" id="SM00267">
    <property type="entry name" value="GGDEF"/>
    <property type="match status" value="1"/>
</dbReference>
<dbReference type="AlphaFoldDB" id="A0A369AY10"/>
<accession>A0A369AY10</accession>
<gene>
    <name evidence="4" type="ORF">DFR58_11525</name>
</gene>
<dbReference type="PROSITE" id="PS50887">
    <property type="entry name" value="GGDEF"/>
    <property type="match status" value="1"/>
</dbReference>
<feature type="domain" description="GGDEF" evidence="2">
    <location>
        <begin position="170"/>
        <end position="304"/>
    </location>
</feature>
<comment type="caution">
    <text evidence="4">The sequence shown here is derived from an EMBL/GenBank/DDBJ whole genome shotgun (WGS) entry which is preliminary data.</text>
</comment>
<dbReference type="SUPFAM" id="SSF109604">
    <property type="entry name" value="HD-domain/PDEase-like"/>
    <property type="match status" value="1"/>
</dbReference>
<evidence type="ECO:0000259" key="3">
    <source>
        <dbReference type="PROSITE" id="PS51832"/>
    </source>
</evidence>
<dbReference type="Pfam" id="PF00990">
    <property type="entry name" value="GGDEF"/>
    <property type="match status" value="1"/>
</dbReference>
<dbReference type="CDD" id="cd00077">
    <property type="entry name" value="HDc"/>
    <property type="match status" value="1"/>
</dbReference>
<dbReference type="Gene3D" id="3.30.70.270">
    <property type="match status" value="1"/>
</dbReference>
<dbReference type="InterPro" id="IPR029787">
    <property type="entry name" value="Nucleotide_cyclase"/>
</dbReference>
<protein>
    <submittedName>
        <fullName evidence="4">Diguanylate cyclase (GGDEF)-like protein</fullName>
    </submittedName>
</protein>
<evidence type="ECO:0000256" key="1">
    <source>
        <dbReference type="SAM" id="Phobius"/>
    </source>
</evidence>
<dbReference type="SUPFAM" id="SSF55073">
    <property type="entry name" value="Nucleotide cyclase"/>
    <property type="match status" value="1"/>
</dbReference>
<dbReference type="FunFam" id="3.30.70.270:FF:000001">
    <property type="entry name" value="Diguanylate cyclase domain protein"/>
    <property type="match status" value="1"/>
</dbReference>
<evidence type="ECO:0000313" key="4">
    <source>
        <dbReference type="EMBL" id="RCX14302.1"/>
    </source>
</evidence>
<proteinExistence type="predicted"/>
<dbReference type="OrthoDB" id="9804747at2"/>
<dbReference type="CDD" id="cd01949">
    <property type="entry name" value="GGDEF"/>
    <property type="match status" value="1"/>
</dbReference>
<keyword evidence="1" id="KW-1133">Transmembrane helix</keyword>
<dbReference type="EMBL" id="QPJT01000015">
    <property type="protein sequence ID" value="RCX14302.1"/>
    <property type="molecule type" value="Genomic_DNA"/>
</dbReference>
<dbReference type="InterPro" id="IPR003607">
    <property type="entry name" value="HD/PDEase_dom"/>
</dbReference>
<dbReference type="PANTHER" id="PTHR43155">
    <property type="entry name" value="CYCLIC DI-GMP PHOSPHODIESTERASE PA4108-RELATED"/>
    <property type="match status" value="1"/>
</dbReference>
<dbReference type="SMART" id="SM00471">
    <property type="entry name" value="HDc"/>
    <property type="match status" value="1"/>
</dbReference>
<dbReference type="NCBIfam" id="TIGR00254">
    <property type="entry name" value="GGDEF"/>
    <property type="match status" value="1"/>
</dbReference>
<feature type="domain" description="HD-GYP" evidence="3">
    <location>
        <begin position="316"/>
        <end position="504"/>
    </location>
</feature>
<feature type="transmembrane region" description="Helical" evidence="1">
    <location>
        <begin position="79"/>
        <end position="99"/>
    </location>
</feature>
<keyword evidence="5" id="KW-1185">Reference proteome</keyword>
<organism evidence="4 5">
    <name type="scientific">Anaerobacterium chartisolvens</name>
    <dbReference type="NCBI Taxonomy" id="1297424"/>
    <lineage>
        <taxon>Bacteria</taxon>
        <taxon>Bacillati</taxon>
        <taxon>Bacillota</taxon>
        <taxon>Clostridia</taxon>
        <taxon>Eubacteriales</taxon>
        <taxon>Oscillospiraceae</taxon>
        <taxon>Anaerobacterium</taxon>
    </lineage>
</organism>
<dbReference type="Gene3D" id="1.10.3210.10">
    <property type="entry name" value="Hypothetical protein af1432"/>
    <property type="match status" value="1"/>
</dbReference>
<sequence length="504" mass="57205">MSGLKQKLIQIRLSIKELNSNYLGTTYKKFEFSLCVTLYWVLAIIQRQYIFPENMNGIIAQMQSFTAIYLCFRFSYSGFFAAVIFNLIDITMLVVLYSNTRSSNLLIGITVKVFTIISTSIVAILVGKESAHKKTLQRLAITDELTNVYNQRHFHSLLDKEIARVQKSKGSIGLILVDIDNFKTFNDVYGHDCGDNILKETAVLLDSLFKNKFFVCRYGGDEFAVILPDANIKEIESTAHYIKEMYSQRTIHCKSEISAKVTLSMGLSEYPNMSGSKNDLISHADMALYHAKNLGKDKVHFYQDIILQLRKSISSDHQQLIGVFKTLLSIISAKDKYTLAHSERVSSYAVMIGNKLCLGFKDISILQYAGLLHDIGKIEIPRSILNKVGRLTDEEFELIRKHPVYSANMLEPLEGMDQLIEYVRHHHERFDGKGYPDGLAGKDISLGARILCVADSFDAMLSERPYSRSMTAEQAFRELEKNAGTQFDPIIVRIFIDVMKEKIA</sequence>
<reference evidence="4 5" key="1">
    <citation type="submission" date="2018-07" db="EMBL/GenBank/DDBJ databases">
        <title>Genomic Encyclopedia of Type Strains, Phase IV (KMG-IV): sequencing the most valuable type-strain genomes for metagenomic binning, comparative biology and taxonomic classification.</title>
        <authorList>
            <person name="Goeker M."/>
        </authorList>
    </citation>
    <scope>NUCLEOTIDE SEQUENCE [LARGE SCALE GENOMIC DNA]</scope>
    <source>
        <strain evidence="4 5">DSM 27016</strain>
    </source>
</reference>
<dbReference type="InterPro" id="IPR000160">
    <property type="entry name" value="GGDEF_dom"/>
</dbReference>
<keyword evidence="1" id="KW-0812">Transmembrane</keyword>
<evidence type="ECO:0000259" key="2">
    <source>
        <dbReference type="PROSITE" id="PS50887"/>
    </source>
</evidence>
<keyword evidence="1" id="KW-0472">Membrane</keyword>
<dbReference type="InterPro" id="IPR037522">
    <property type="entry name" value="HD_GYP_dom"/>
</dbReference>